<evidence type="ECO:0000313" key="3">
    <source>
        <dbReference type="Proteomes" id="UP000198406"/>
    </source>
</evidence>
<sequence>MIGNEDERKTRRLKPPRRSESSERYDEGSHSGDEARVDPRKQRTRRRASIGAPTIPQPEPVEDPERPLRGHIDRAKSADTDNGRRARRGRRASMVSSTSSISDMSVGSSGSYGYEDYTQSDYGYGDHTAPVAAAPGRRRGRRASISGPGAFPVATPPPEEAVAPSYDDKFGRTKEKGEEDPKSNRSRERRRPTAERNRGGQIDLNGIKSGNVLRESARAEPVAKPDSLIMPITIPDAEKRPRRRASMLGAVGGAVGAVGGAVGGVVGSAAQKVGGAVIRGEKEKPRHRKGPEVDDIPKIAGNERRARGTMLDRLS</sequence>
<accession>A0A1Z5KJ26</accession>
<dbReference type="Proteomes" id="UP000198406">
    <property type="component" value="Unassembled WGS sequence"/>
</dbReference>
<proteinExistence type="predicted"/>
<dbReference type="AlphaFoldDB" id="A0A1Z5KJ26"/>
<dbReference type="EMBL" id="BDSP01000240">
    <property type="protein sequence ID" value="GAX26294.1"/>
    <property type="molecule type" value="Genomic_DNA"/>
</dbReference>
<feature type="region of interest" description="Disordered" evidence="1">
    <location>
        <begin position="277"/>
        <end position="315"/>
    </location>
</feature>
<feature type="compositionally biased region" description="Basic and acidic residues" evidence="1">
    <location>
        <begin position="279"/>
        <end position="306"/>
    </location>
</feature>
<feature type="compositionally biased region" description="Basic and acidic residues" evidence="1">
    <location>
        <begin position="63"/>
        <end position="84"/>
    </location>
</feature>
<feature type="compositionally biased region" description="Basic and acidic residues" evidence="1">
    <location>
        <begin position="166"/>
        <end position="198"/>
    </location>
</feature>
<feature type="compositionally biased region" description="Basic and acidic residues" evidence="1">
    <location>
        <begin position="17"/>
        <end position="41"/>
    </location>
</feature>
<organism evidence="2 3">
    <name type="scientific">Fistulifera solaris</name>
    <name type="common">Oleaginous diatom</name>
    <dbReference type="NCBI Taxonomy" id="1519565"/>
    <lineage>
        <taxon>Eukaryota</taxon>
        <taxon>Sar</taxon>
        <taxon>Stramenopiles</taxon>
        <taxon>Ochrophyta</taxon>
        <taxon>Bacillariophyta</taxon>
        <taxon>Bacillariophyceae</taxon>
        <taxon>Bacillariophycidae</taxon>
        <taxon>Naviculales</taxon>
        <taxon>Naviculaceae</taxon>
        <taxon>Fistulifera</taxon>
    </lineage>
</organism>
<name>A0A1Z5KJ26_FISSO</name>
<dbReference type="InParanoid" id="A0A1Z5KJ26"/>
<keyword evidence="3" id="KW-1185">Reference proteome</keyword>
<comment type="caution">
    <text evidence="2">The sequence shown here is derived from an EMBL/GenBank/DDBJ whole genome shotgun (WGS) entry which is preliminary data.</text>
</comment>
<protein>
    <submittedName>
        <fullName evidence="2">Uncharacterized protein</fullName>
    </submittedName>
</protein>
<feature type="compositionally biased region" description="Low complexity" evidence="1">
    <location>
        <begin position="92"/>
        <end position="111"/>
    </location>
</feature>
<feature type="compositionally biased region" description="Low complexity" evidence="1">
    <location>
        <begin position="143"/>
        <end position="153"/>
    </location>
</feature>
<gene>
    <name evidence="2" type="ORF">FisN_16Lh131</name>
</gene>
<feature type="region of interest" description="Disordered" evidence="1">
    <location>
        <begin position="1"/>
        <end position="224"/>
    </location>
</feature>
<evidence type="ECO:0000256" key="1">
    <source>
        <dbReference type="SAM" id="MobiDB-lite"/>
    </source>
</evidence>
<reference evidence="2 3" key="1">
    <citation type="journal article" date="2015" name="Plant Cell">
        <title>Oil accumulation by the oleaginous diatom Fistulifera solaris as revealed by the genome and transcriptome.</title>
        <authorList>
            <person name="Tanaka T."/>
            <person name="Maeda Y."/>
            <person name="Veluchamy A."/>
            <person name="Tanaka M."/>
            <person name="Abida H."/>
            <person name="Marechal E."/>
            <person name="Bowler C."/>
            <person name="Muto M."/>
            <person name="Sunaga Y."/>
            <person name="Tanaka M."/>
            <person name="Yoshino T."/>
            <person name="Taniguchi T."/>
            <person name="Fukuda Y."/>
            <person name="Nemoto M."/>
            <person name="Matsumoto M."/>
            <person name="Wong P.S."/>
            <person name="Aburatani S."/>
            <person name="Fujibuchi W."/>
        </authorList>
    </citation>
    <scope>NUCLEOTIDE SEQUENCE [LARGE SCALE GENOMIC DNA]</scope>
    <source>
        <strain evidence="2 3">JPCC DA0580</strain>
    </source>
</reference>
<evidence type="ECO:0000313" key="2">
    <source>
        <dbReference type="EMBL" id="GAX26294.1"/>
    </source>
</evidence>